<name>A0AA39G0X3_MICHY</name>
<feature type="region of interest" description="Disordered" evidence="1">
    <location>
        <begin position="208"/>
        <end position="243"/>
    </location>
</feature>
<evidence type="ECO:0000256" key="2">
    <source>
        <dbReference type="SAM" id="SignalP"/>
    </source>
</evidence>
<evidence type="ECO:0000256" key="1">
    <source>
        <dbReference type="SAM" id="MobiDB-lite"/>
    </source>
</evidence>
<evidence type="ECO:0000313" key="3">
    <source>
        <dbReference type="EMBL" id="KAK0179075.1"/>
    </source>
</evidence>
<sequence length="304" mass="35023">MDMWLSALTGLLYLLTTLHGLPLNADSDVIETNENGIVYVFNMYAVKNVKSDTVGKILSQQKYEKMPGMFESIGSIVLADDDVEPITLNELAELLEEFGVEVDKIDDENDPKVIEVKFEYDFSEADYIITVEEIVRYLQAEGIIINISQEDNVRIFQVEFDESIKDPADQPFKLEELVDFFNDQGFEIEVITSDDKKVKGIKIKMELSEEDDEDTESLPNSHKQNDEKVIEKKNEGRQNDLSIPNANEVKIEHKNKHEEENIIPLDFVTKSDSFNRIRRRRFACPECKTGNLIKQFINNYSEVH</sequence>
<feature type="signal peptide" evidence="2">
    <location>
        <begin position="1"/>
        <end position="20"/>
    </location>
</feature>
<keyword evidence="4" id="KW-1185">Reference proteome</keyword>
<feature type="chain" id="PRO_5041296765" evidence="2">
    <location>
        <begin position="21"/>
        <end position="304"/>
    </location>
</feature>
<protein>
    <submittedName>
        <fullName evidence="3">Uncharacterized protein</fullName>
    </submittedName>
</protein>
<gene>
    <name evidence="3" type="ORF">PV327_007900</name>
</gene>
<dbReference type="AlphaFoldDB" id="A0AA39G0X3"/>
<accession>A0AA39G0X3</accession>
<comment type="caution">
    <text evidence="3">The sequence shown here is derived from an EMBL/GenBank/DDBJ whole genome shotgun (WGS) entry which is preliminary data.</text>
</comment>
<reference evidence="3" key="2">
    <citation type="submission" date="2023-03" db="EMBL/GenBank/DDBJ databases">
        <authorList>
            <person name="Inwood S.N."/>
            <person name="Skelly J.G."/>
            <person name="Guhlin J."/>
            <person name="Harrop T.W.R."/>
            <person name="Goldson S.G."/>
            <person name="Dearden P.K."/>
        </authorList>
    </citation>
    <scope>NUCLEOTIDE SEQUENCE</scope>
    <source>
        <strain evidence="3">Lincoln</strain>
        <tissue evidence="3">Whole body</tissue>
    </source>
</reference>
<organism evidence="3 4">
    <name type="scientific">Microctonus hyperodae</name>
    <name type="common">Parasitoid wasp</name>
    <dbReference type="NCBI Taxonomy" id="165561"/>
    <lineage>
        <taxon>Eukaryota</taxon>
        <taxon>Metazoa</taxon>
        <taxon>Ecdysozoa</taxon>
        <taxon>Arthropoda</taxon>
        <taxon>Hexapoda</taxon>
        <taxon>Insecta</taxon>
        <taxon>Pterygota</taxon>
        <taxon>Neoptera</taxon>
        <taxon>Endopterygota</taxon>
        <taxon>Hymenoptera</taxon>
        <taxon>Apocrita</taxon>
        <taxon>Ichneumonoidea</taxon>
        <taxon>Braconidae</taxon>
        <taxon>Euphorinae</taxon>
        <taxon>Microctonus</taxon>
    </lineage>
</organism>
<feature type="compositionally biased region" description="Basic and acidic residues" evidence="1">
    <location>
        <begin position="223"/>
        <end position="238"/>
    </location>
</feature>
<dbReference type="Proteomes" id="UP001168972">
    <property type="component" value="Unassembled WGS sequence"/>
</dbReference>
<reference evidence="3" key="1">
    <citation type="journal article" date="2023" name="bioRxiv">
        <title>Scaffold-level genome assemblies of two parasitoid biocontrol wasps reveal the parthenogenesis mechanism and an associated novel virus.</title>
        <authorList>
            <person name="Inwood S."/>
            <person name="Skelly J."/>
            <person name="Guhlin J."/>
            <person name="Harrop T."/>
            <person name="Goldson S."/>
            <person name="Dearden P."/>
        </authorList>
    </citation>
    <scope>NUCLEOTIDE SEQUENCE</scope>
    <source>
        <strain evidence="3">Lincoln</strain>
        <tissue evidence="3">Whole body</tissue>
    </source>
</reference>
<proteinExistence type="predicted"/>
<evidence type="ECO:0000313" key="4">
    <source>
        <dbReference type="Proteomes" id="UP001168972"/>
    </source>
</evidence>
<dbReference type="EMBL" id="JAQQBR010000004">
    <property type="protein sequence ID" value="KAK0179075.1"/>
    <property type="molecule type" value="Genomic_DNA"/>
</dbReference>
<keyword evidence="2" id="KW-0732">Signal</keyword>